<sequence length="94" mass="10156">MHKLLDFLLRLEVCLKLAFGIRVVEFTRASCEAAQRVVLPLSLSRKKSDRHAGNGRRTCVGHAIKCEAATPSSSSSTSSSSSSPPSSQLSPLYH</sequence>
<accession>A0A8J5K1Y5</accession>
<organism evidence="3 4">
    <name type="scientific">Homarus americanus</name>
    <name type="common">American lobster</name>
    <dbReference type="NCBI Taxonomy" id="6706"/>
    <lineage>
        <taxon>Eukaryota</taxon>
        <taxon>Metazoa</taxon>
        <taxon>Ecdysozoa</taxon>
        <taxon>Arthropoda</taxon>
        <taxon>Crustacea</taxon>
        <taxon>Multicrustacea</taxon>
        <taxon>Malacostraca</taxon>
        <taxon>Eumalacostraca</taxon>
        <taxon>Eucarida</taxon>
        <taxon>Decapoda</taxon>
        <taxon>Pleocyemata</taxon>
        <taxon>Astacidea</taxon>
        <taxon>Nephropoidea</taxon>
        <taxon>Nephropidae</taxon>
        <taxon>Homarus</taxon>
    </lineage>
</organism>
<evidence type="ECO:0000256" key="1">
    <source>
        <dbReference type="SAM" id="MobiDB-lite"/>
    </source>
</evidence>
<evidence type="ECO:0008006" key="5">
    <source>
        <dbReference type="Google" id="ProtNLM"/>
    </source>
</evidence>
<keyword evidence="4" id="KW-1185">Reference proteome</keyword>
<evidence type="ECO:0000256" key="2">
    <source>
        <dbReference type="SAM" id="SignalP"/>
    </source>
</evidence>
<dbReference type="Proteomes" id="UP000747542">
    <property type="component" value="Unassembled WGS sequence"/>
</dbReference>
<keyword evidence="2" id="KW-0732">Signal</keyword>
<proteinExistence type="predicted"/>
<comment type="caution">
    <text evidence="3">The sequence shown here is derived from an EMBL/GenBank/DDBJ whole genome shotgun (WGS) entry which is preliminary data.</text>
</comment>
<feature type="chain" id="PRO_5035314954" description="Secreted protein" evidence="2">
    <location>
        <begin position="21"/>
        <end position="94"/>
    </location>
</feature>
<name>A0A8J5K1Y5_HOMAM</name>
<feature type="signal peptide" evidence="2">
    <location>
        <begin position="1"/>
        <end position="20"/>
    </location>
</feature>
<feature type="compositionally biased region" description="Low complexity" evidence="1">
    <location>
        <begin position="70"/>
        <end position="87"/>
    </location>
</feature>
<dbReference type="AlphaFoldDB" id="A0A8J5K1Y5"/>
<protein>
    <recommendedName>
        <fullName evidence="5">Secreted protein</fullName>
    </recommendedName>
</protein>
<evidence type="ECO:0000313" key="3">
    <source>
        <dbReference type="EMBL" id="KAG7168872.1"/>
    </source>
</evidence>
<gene>
    <name evidence="3" type="ORF">Hamer_G011543</name>
</gene>
<dbReference type="EMBL" id="JAHLQT010018664">
    <property type="protein sequence ID" value="KAG7168872.1"/>
    <property type="molecule type" value="Genomic_DNA"/>
</dbReference>
<reference evidence="3" key="1">
    <citation type="journal article" date="2021" name="Sci. Adv.">
        <title>The American lobster genome reveals insights on longevity, neural, and immune adaptations.</title>
        <authorList>
            <person name="Polinski J.M."/>
            <person name="Zimin A.V."/>
            <person name="Clark K.F."/>
            <person name="Kohn A.B."/>
            <person name="Sadowski N."/>
            <person name="Timp W."/>
            <person name="Ptitsyn A."/>
            <person name="Khanna P."/>
            <person name="Romanova D.Y."/>
            <person name="Williams P."/>
            <person name="Greenwood S.J."/>
            <person name="Moroz L.L."/>
            <person name="Walt D.R."/>
            <person name="Bodnar A.G."/>
        </authorList>
    </citation>
    <scope>NUCLEOTIDE SEQUENCE</scope>
    <source>
        <strain evidence="3">GMGI-L3</strain>
    </source>
</reference>
<feature type="region of interest" description="Disordered" evidence="1">
    <location>
        <begin position="69"/>
        <end position="94"/>
    </location>
</feature>
<evidence type="ECO:0000313" key="4">
    <source>
        <dbReference type="Proteomes" id="UP000747542"/>
    </source>
</evidence>